<dbReference type="InterPro" id="IPR006357">
    <property type="entry name" value="HAD-SF_hydro_IIA"/>
</dbReference>
<dbReference type="HOGENOM" id="CLU_030880_1_0_1"/>
<evidence type="ECO:0000313" key="1">
    <source>
        <dbReference type="EMBL" id="CAG98517.1"/>
    </source>
</evidence>
<keyword evidence="2" id="KW-1185">Reference proteome</keyword>
<dbReference type="InParanoid" id="Q6CJT0"/>
<dbReference type="GO" id="GO:0046474">
    <property type="term" value="P:glycerophospholipid biosynthetic process"/>
    <property type="evidence" value="ECO:0007669"/>
    <property type="project" value="TreeGrafter"/>
</dbReference>
<dbReference type="EMBL" id="CR382126">
    <property type="protein sequence ID" value="CAG98517.1"/>
    <property type="molecule type" value="Genomic_DNA"/>
</dbReference>
<protein>
    <submittedName>
        <fullName evidence="1">KLLA0F16192p</fullName>
    </submittedName>
</protein>
<dbReference type="eggNOG" id="KOG1618">
    <property type="taxonomic scope" value="Eukaryota"/>
</dbReference>
<dbReference type="InterPro" id="IPR023214">
    <property type="entry name" value="HAD_sf"/>
</dbReference>
<dbReference type="STRING" id="284590.Q6CJT0"/>
<dbReference type="FunCoup" id="Q6CJT0">
    <property type="interactions" value="275"/>
</dbReference>
<dbReference type="PANTHER" id="PTHR14269">
    <property type="entry name" value="CDP-DIACYLGLYCEROL--GLYCEROL-3-PHOSPHATE 3-PHOSPHATIDYLTRANSFERASE-RELATED"/>
    <property type="match status" value="1"/>
</dbReference>
<dbReference type="InterPro" id="IPR006353">
    <property type="entry name" value="HAD-SF_hydro_IIA_CECR5"/>
</dbReference>
<dbReference type="PaxDb" id="284590-Q6CJT0"/>
<dbReference type="OMA" id="WPFHDLT"/>
<dbReference type="InterPro" id="IPR036412">
    <property type="entry name" value="HAD-like_sf"/>
</dbReference>
<dbReference type="GO" id="GO:0005739">
    <property type="term" value="C:mitochondrion"/>
    <property type="evidence" value="ECO:0007669"/>
    <property type="project" value="TreeGrafter"/>
</dbReference>
<dbReference type="AlphaFoldDB" id="Q6CJT0"/>
<name>Q6CJT0_KLULA</name>
<accession>Q6CJT0</accession>
<evidence type="ECO:0000313" key="2">
    <source>
        <dbReference type="Proteomes" id="UP000000598"/>
    </source>
</evidence>
<dbReference type="Gene3D" id="3.40.50.1000">
    <property type="entry name" value="HAD superfamily/HAD-like"/>
    <property type="match status" value="2"/>
</dbReference>
<gene>
    <name evidence="1" type="ORF">KLLA0_F16192g</name>
</gene>
<dbReference type="PANTHER" id="PTHR14269:SF57">
    <property type="entry name" value="SUPERFAMILY HYDROLASE, PUTATIVE (AFU_ORTHOLOGUE AFUA_2G02580)-RELATED"/>
    <property type="match status" value="1"/>
</dbReference>
<dbReference type="Pfam" id="PF13344">
    <property type="entry name" value="Hydrolase_6"/>
    <property type="match status" value="1"/>
</dbReference>
<dbReference type="Proteomes" id="UP000000598">
    <property type="component" value="Chromosome F"/>
</dbReference>
<reference evidence="1 2" key="1">
    <citation type="journal article" date="2004" name="Nature">
        <title>Genome evolution in yeasts.</title>
        <authorList>
            <consortium name="Genolevures"/>
            <person name="Dujon B."/>
            <person name="Sherman D."/>
            <person name="Fischer G."/>
            <person name="Durrens P."/>
            <person name="Casaregola S."/>
            <person name="Lafontaine I."/>
            <person name="de Montigny J."/>
            <person name="Marck C."/>
            <person name="Neuveglise C."/>
            <person name="Talla E."/>
            <person name="Goffard N."/>
            <person name="Frangeul L."/>
            <person name="Aigle M."/>
            <person name="Anthouard V."/>
            <person name="Babour A."/>
            <person name="Barbe V."/>
            <person name="Barnay S."/>
            <person name="Blanchin S."/>
            <person name="Beckerich J.M."/>
            <person name="Beyne E."/>
            <person name="Bleykasten C."/>
            <person name="Boisrame A."/>
            <person name="Boyer J."/>
            <person name="Cattolico L."/>
            <person name="Confanioleri F."/>
            <person name="de Daruvar A."/>
            <person name="Despons L."/>
            <person name="Fabre E."/>
            <person name="Fairhead C."/>
            <person name="Ferry-Dumazet H."/>
            <person name="Groppi A."/>
            <person name="Hantraye F."/>
            <person name="Hennequin C."/>
            <person name="Jauniaux N."/>
            <person name="Joyet P."/>
            <person name="Kachouri R."/>
            <person name="Kerrest A."/>
            <person name="Koszul R."/>
            <person name="Lemaire M."/>
            <person name="Lesur I."/>
            <person name="Ma L."/>
            <person name="Muller H."/>
            <person name="Nicaud J.M."/>
            <person name="Nikolski M."/>
            <person name="Oztas S."/>
            <person name="Ozier-Kalogeropoulos O."/>
            <person name="Pellenz S."/>
            <person name="Potier S."/>
            <person name="Richard G.F."/>
            <person name="Straub M.L."/>
            <person name="Suleau A."/>
            <person name="Swennene D."/>
            <person name="Tekaia F."/>
            <person name="Wesolowski-Louvel M."/>
            <person name="Westhof E."/>
            <person name="Wirth B."/>
            <person name="Zeniou-Meyer M."/>
            <person name="Zivanovic I."/>
            <person name="Bolotin-Fukuhara M."/>
            <person name="Thierry A."/>
            <person name="Bouchier C."/>
            <person name="Caudron B."/>
            <person name="Scarpelli C."/>
            <person name="Gaillardin C."/>
            <person name="Weissenbach J."/>
            <person name="Wincker P."/>
            <person name="Souciet J.L."/>
        </authorList>
    </citation>
    <scope>NUCLEOTIDE SEQUENCE [LARGE SCALE GENOMIC DNA]</scope>
    <source>
        <strain evidence="2">ATCC 8585 / CBS 2359 / DSM 70799 / NBRC 1267 / NRRL Y-1140 / WM37</strain>
    </source>
</reference>
<sequence length="355" mass="39784">MPSFAFKRALTRAFHTDIAFAFDIDGVLLRSKTPIPGASEALKLLNKEKIPYILLTNGGGVLENKRTELISDALDVEISPLQIVQSHTPFKALVNKHKKVLCSGVDTVRDVAEKYGFEKVIQPIDVLAYNKDISPFTAVTEEHLKRVAKRHESLLETPFDAIMVFSDPKDWATDIQVISDLLNSDRGYLGTLRKGSSEEPSIPIYFSNDDLLWANHYHLNRFGQGAFRLIINSLYSKLNDEKKLNDTVIGKPSKLTYDFANNVLVDWRQKLIDGKTDSTEQLLPRLGVPPKNSPFEKVYMVGDNPASDIIGAFNYGWESCLVRTGVFADGDKLPCKPTMIVDNVLEAVTKSMERH</sequence>
<organism evidence="1 2">
    <name type="scientific">Kluyveromyces lactis (strain ATCC 8585 / CBS 2359 / DSM 70799 / NBRC 1267 / NRRL Y-1140 / WM37)</name>
    <name type="common">Yeast</name>
    <name type="synonym">Candida sphaerica</name>
    <dbReference type="NCBI Taxonomy" id="284590"/>
    <lineage>
        <taxon>Eukaryota</taxon>
        <taxon>Fungi</taxon>
        <taxon>Dikarya</taxon>
        <taxon>Ascomycota</taxon>
        <taxon>Saccharomycotina</taxon>
        <taxon>Saccharomycetes</taxon>
        <taxon>Saccharomycetales</taxon>
        <taxon>Saccharomycetaceae</taxon>
        <taxon>Kluyveromyces</taxon>
    </lineage>
</organism>
<dbReference type="NCBIfam" id="TIGR01460">
    <property type="entry name" value="HAD-SF-IIA"/>
    <property type="match status" value="1"/>
</dbReference>
<dbReference type="GeneID" id="2895679"/>
<proteinExistence type="predicted"/>
<dbReference type="SUPFAM" id="SSF56784">
    <property type="entry name" value="HAD-like"/>
    <property type="match status" value="1"/>
</dbReference>
<dbReference type="RefSeq" id="XP_455809.1">
    <property type="nucleotide sequence ID" value="XM_455809.1"/>
</dbReference>
<dbReference type="Pfam" id="PF13242">
    <property type="entry name" value="Hydrolase_like"/>
    <property type="match status" value="1"/>
</dbReference>
<dbReference type="InterPro" id="IPR050324">
    <property type="entry name" value="CDP-alcohol_PTase-I"/>
</dbReference>
<dbReference type="NCBIfam" id="TIGR01456">
    <property type="entry name" value="CECR5"/>
    <property type="match status" value="1"/>
</dbReference>
<dbReference type="KEGG" id="kla:KLLA0_F16192g"/>